<dbReference type="SUPFAM" id="SSF50978">
    <property type="entry name" value="WD40 repeat-like"/>
    <property type="match status" value="3"/>
</dbReference>
<evidence type="ECO:0000256" key="6">
    <source>
        <dbReference type="ARBA" id="ARBA00038255"/>
    </source>
</evidence>
<reference evidence="9 10" key="1">
    <citation type="journal article" date="2018" name="Nat. Ecol. Evol.">
        <title>Pezizomycetes genomes reveal the molecular basis of ectomycorrhizal truffle lifestyle.</title>
        <authorList>
            <person name="Murat C."/>
            <person name="Payen T."/>
            <person name="Noel B."/>
            <person name="Kuo A."/>
            <person name="Morin E."/>
            <person name="Chen J."/>
            <person name="Kohler A."/>
            <person name="Krizsan K."/>
            <person name="Balestrini R."/>
            <person name="Da Silva C."/>
            <person name="Montanini B."/>
            <person name="Hainaut M."/>
            <person name="Levati E."/>
            <person name="Barry K.W."/>
            <person name="Belfiori B."/>
            <person name="Cichocki N."/>
            <person name="Clum A."/>
            <person name="Dockter R.B."/>
            <person name="Fauchery L."/>
            <person name="Guy J."/>
            <person name="Iotti M."/>
            <person name="Le Tacon F."/>
            <person name="Lindquist E.A."/>
            <person name="Lipzen A."/>
            <person name="Malagnac F."/>
            <person name="Mello A."/>
            <person name="Molinier V."/>
            <person name="Miyauchi S."/>
            <person name="Poulain J."/>
            <person name="Riccioni C."/>
            <person name="Rubini A."/>
            <person name="Sitrit Y."/>
            <person name="Splivallo R."/>
            <person name="Traeger S."/>
            <person name="Wang M."/>
            <person name="Zifcakova L."/>
            <person name="Wipf D."/>
            <person name="Zambonelli A."/>
            <person name="Paolocci F."/>
            <person name="Nowrousian M."/>
            <person name="Ottonello S."/>
            <person name="Baldrian P."/>
            <person name="Spatafora J.W."/>
            <person name="Henrissat B."/>
            <person name="Nagy L.G."/>
            <person name="Aury J.M."/>
            <person name="Wincker P."/>
            <person name="Grigoriev I.V."/>
            <person name="Bonfante P."/>
            <person name="Martin F.M."/>
        </authorList>
    </citation>
    <scope>NUCLEOTIDE SEQUENCE [LARGE SCALE GENOMIC DNA]</scope>
    <source>
        <strain evidence="9 10">ATCC MYA-4762</strain>
    </source>
</reference>
<dbReference type="InterPro" id="IPR036322">
    <property type="entry name" value="WD40_repeat_dom_sf"/>
</dbReference>
<dbReference type="PROSITE" id="PS50294">
    <property type="entry name" value="WD_REPEATS_REGION"/>
    <property type="match status" value="1"/>
</dbReference>
<evidence type="ECO:0000256" key="3">
    <source>
        <dbReference type="ARBA" id="ARBA00022574"/>
    </source>
</evidence>
<evidence type="ECO:0000256" key="7">
    <source>
        <dbReference type="PROSITE-ProRule" id="PRU00221"/>
    </source>
</evidence>
<evidence type="ECO:0000256" key="8">
    <source>
        <dbReference type="SAM" id="MobiDB-lite"/>
    </source>
</evidence>
<dbReference type="PROSITE" id="PS00678">
    <property type="entry name" value="WD_REPEATS_1"/>
    <property type="match status" value="1"/>
</dbReference>
<dbReference type="GO" id="GO:0005737">
    <property type="term" value="C:cytoplasm"/>
    <property type="evidence" value="ECO:0007669"/>
    <property type="project" value="UniProtKB-SubCell"/>
</dbReference>
<evidence type="ECO:0000256" key="4">
    <source>
        <dbReference type="ARBA" id="ARBA00022694"/>
    </source>
</evidence>
<dbReference type="STRING" id="1051890.A0A3N4LX24"/>
<dbReference type="FunCoup" id="A0A3N4LX24">
    <property type="interactions" value="603"/>
</dbReference>
<comment type="subcellular location">
    <subcellularLocation>
        <location evidence="1">Cytoplasm</location>
    </subcellularLocation>
</comment>
<dbReference type="Pfam" id="PF00400">
    <property type="entry name" value="WD40"/>
    <property type="match status" value="2"/>
</dbReference>
<name>A0A3N4LX24_9PEZI</name>
<organism evidence="9 10">
    <name type="scientific">Terfezia boudieri ATCC MYA-4762</name>
    <dbReference type="NCBI Taxonomy" id="1051890"/>
    <lineage>
        <taxon>Eukaryota</taxon>
        <taxon>Fungi</taxon>
        <taxon>Dikarya</taxon>
        <taxon>Ascomycota</taxon>
        <taxon>Pezizomycotina</taxon>
        <taxon>Pezizomycetes</taxon>
        <taxon>Pezizales</taxon>
        <taxon>Pezizaceae</taxon>
        <taxon>Terfezia</taxon>
    </lineage>
</organism>
<feature type="region of interest" description="Disordered" evidence="8">
    <location>
        <begin position="253"/>
        <end position="308"/>
    </location>
</feature>
<gene>
    <name evidence="9" type="ORF">L211DRAFT_834308</name>
</gene>
<keyword evidence="4" id="KW-0819">tRNA processing</keyword>
<keyword evidence="5" id="KW-0677">Repeat</keyword>
<feature type="compositionally biased region" description="Pro residues" evidence="8">
    <location>
        <begin position="1264"/>
        <end position="1276"/>
    </location>
</feature>
<dbReference type="PROSITE" id="PS50082">
    <property type="entry name" value="WD_REPEATS_2"/>
    <property type="match status" value="1"/>
</dbReference>
<dbReference type="SMART" id="SM00320">
    <property type="entry name" value="WD40"/>
    <property type="match status" value="7"/>
</dbReference>
<feature type="region of interest" description="Disordered" evidence="8">
    <location>
        <begin position="1234"/>
        <end position="1277"/>
    </location>
</feature>
<keyword evidence="2" id="KW-0963">Cytoplasm</keyword>
<evidence type="ECO:0000313" key="10">
    <source>
        <dbReference type="Proteomes" id="UP000267821"/>
    </source>
</evidence>
<dbReference type="InterPro" id="IPR019775">
    <property type="entry name" value="WD40_repeat_CS"/>
</dbReference>
<keyword evidence="3 7" id="KW-0853">WD repeat</keyword>
<dbReference type="PANTHER" id="PTHR14344">
    <property type="entry name" value="WD REPEAT PROTEIN"/>
    <property type="match status" value="1"/>
</dbReference>
<evidence type="ECO:0000256" key="1">
    <source>
        <dbReference type="ARBA" id="ARBA00004496"/>
    </source>
</evidence>
<evidence type="ECO:0000313" key="9">
    <source>
        <dbReference type="EMBL" id="RPB27446.1"/>
    </source>
</evidence>
<dbReference type="Gene3D" id="2.130.10.10">
    <property type="entry name" value="YVTN repeat-like/Quinoprotein amine dehydrogenase"/>
    <property type="match status" value="2"/>
</dbReference>
<feature type="region of interest" description="Disordered" evidence="8">
    <location>
        <begin position="821"/>
        <end position="840"/>
    </location>
</feature>
<evidence type="ECO:0000256" key="5">
    <source>
        <dbReference type="ARBA" id="ARBA00022737"/>
    </source>
</evidence>
<dbReference type="OrthoDB" id="66881at2759"/>
<proteinExistence type="inferred from homology"/>
<dbReference type="Proteomes" id="UP000267821">
    <property type="component" value="Unassembled WGS sequence"/>
</dbReference>
<dbReference type="PANTHER" id="PTHR14344:SF3">
    <property type="entry name" value="WD REPEAT-CONTAINING PROTEIN 6"/>
    <property type="match status" value="1"/>
</dbReference>
<keyword evidence="10" id="KW-1185">Reference proteome</keyword>
<dbReference type="InParanoid" id="A0A3N4LX24"/>
<dbReference type="InterPro" id="IPR015943">
    <property type="entry name" value="WD40/YVTN_repeat-like_dom_sf"/>
</dbReference>
<dbReference type="InterPro" id="IPR051973">
    <property type="entry name" value="tRNA_Anticodon_Mtase-Reg"/>
</dbReference>
<feature type="repeat" description="WD" evidence="7">
    <location>
        <begin position="319"/>
        <end position="366"/>
    </location>
</feature>
<dbReference type="GO" id="GO:0030488">
    <property type="term" value="P:tRNA methylation"/>
    <property type="evidence" value="ECO:0007669"/>
    <property type="project" value="TreeGrafter"/>
</dbReference>
<dbReference type="InterPro" id="IPR001680">
    <property type="entry name" value="WD40_rpt"/>
</dbReference>
<accession>A0A3N4LX24</accession>
<sequence length="1504" mass="162424">MSAAPTPTPTESSAKLQQIASALPITSLSFLPSTHISESLLLSGEGPICKFYSPSTAQLLHTRRIFSREAIRGIAFEDPVFSSSPAPASPKDGDEEEAEVEGGNRRIVFWGGHRIVVATLQELIEDSPTTSASASLANLPPTVTPSSTMELNTDAQVLKETPVKDYVHHAFFISRLGGSLVGVVTSHNLLLLYDPDARKWVSEKDMGERCILYSATGVYVPSESGEGGSVVVAAGTVFGEILVWSAPIDPPLPPVLEPPPGAHSRTHSADSETWTELASDSEGEGWEELTKSTVLGSRAGTPKRRPRNRNRAVELQYRLKGHEGSIFGVDISPRYDSGDRKRYLVSCSDDRTVRVWDISRVDQTDEDGEVDGKLAESLAWDELGVDELRGTGFTSVEDAKCKEGPKSDCVAIGWGHQARIWNCRFLQKLSSSSSSIHPMINIVTTSEDLTSKIWGYNADLMPLTAALKPQNTQSVVELLCLSSTLLHSGKNVFALAIAENHKLLATGGHDGRIAIISYDTGDGDPDEERYEWELDAPGNENVEMELEAIERNFAGLNITRARASLEKTESTGGKPKTSAHQFRNYAVVDSNRYIVCTSKGYLAMYTFPTSESPGRKSTPTAGGWRTLGQWVNLGGVSSVAVWQGAGLVAAQDRAGMVGIIDLDDFGDGDDEEGYDLKGKKGRWWQAGDGNPGIMFCGRHDDLFYLLTTSLLAPEIRLHLFPDPRVSSPSIRNSPNPPPRTKTIILCPPPNFHSVTSYHLDFAQGLLFLGSRSGVLSVFDVWSGVDTDVMLNPLESWKGWCDKDAITEILAYPAQASGVARQQQEGGDPRTPAFAPTPASTGLTRSSRILTTGRNGVYAILDVLLTPDAGSKTSTSQITLTKLHIKKLLNGGSIEGAYHRIPSGGDAGSIGDLLVYGFRGKSFFVWNETRGYEVLSEECGGGHRSWVFHPTREGEGVGWLTWTQAGRMYVLRAKRARRALLQIGGHGREIKALAISPAPVDGGNKLIATGAEDTLIRLSVLRTEKTEKGKVGLGLKGVAVFKRHTSGVQHLEWSGCGKYLFSSGGVEEFYVWRVRRLNNPTGNKTKDAVGVVCEAACPVQSVVPDLRIMGLDVSTVGVPWTEEGRGKAFLISMVYSDSSIKVWLYDPSGKTFRIVVQGRYKTSCLFQVKHFIHRREMTNLAANGYIQQHSTVGTYDSMFLLFVAGTDGYVTVYDITTSLRKAGISVTPLGATFPVSGGSSSGHGEGSPNPQPLPELIARPDLLTSPPPPTQLLPSPPMEGWTMKVHQSSVKSMEIFPLDVSASGSGGNRFGGYERPPYQPPWGGVTGTGEGAGKVAVVVLTGGDDTAFVCSVFTITTWMEIWGDAGEHHHHQGGSGHHKQTTTWVLRNVPDAHTSAITGVARVRKGKMRWSGDVDAEPVKEISLGVVSVGVDRVVKGWDVGLLMGAESEVKVNVEERREVKGYSPVADISEVRVLGEGLEGGRGAEVGARVVVVGMGVDVWDVVV</sequence>
<evidence type="ECO:0000256" key="2">
    <source>
        <dbReference type="ARBA" id="ARBA00022490"/>
    </source>
</evidence>
<comment type="similarity">
    <text evidence="6">Belongs to the WD repeat WDR6 family.</text>
</comment>
<dbReference type="EMBL" id="ML121531">
    <property type="protein sequence ID" value="RPB27446.1"/>
    <property type="molecule type" value="Genomic_DNA"/>
</dbReference>
<protein>
    <submittedName>
        <fullName evidence="9">WD40 repeat-like protein</fullName>
    </submittedName>
</protein>